<dbReference type="InterPro" id="IPR051395">
    <property type="entry name" value="Cytochrome_c_Peroxidase/MauG"/>
</dbReference>
<dbReference type="InterPro" id="IPR026259">
    <property type="entry name" value="MauG/Cytc_peroxidase"/>
</dbReference>
<dbReference type="GO" id="GO:0004130">
    <property type="term" value="F:cytochrome-c peroxidase activity"/>
    <property type="evidence" value="ECO:0007669"/>
    <property type="project" value="TreeGrafter"/>
</dbReference>
<evidence type="ECO:0000256" key="9">
    <source>
        <dbReference type="PIRSR" id="PIRSR000294-2"/>
    </source>
</evidence>
<keyword evidence="7 9" id="KW-0408">Iron</keyword>
<dbReference type="PROSITE" id="PS51007">
    <property type="entry name" value="CYTC"/>
    <property type="match status" value="2"/>
</dbReference>
<keyword evidence="5" id="KW-0574">Periplasm</keyword>
<feature type="domain" description="Cytochrome c" evidence="11">
    <location>
        <begin position="66"/>
        <end position="202"/>
    </location>
</feature>
<dbReference type="InterPro" id="IPR036909">
    <property type="entry name" value="Cyt_c-like_dom_sf"/>
</dbReference>
<dbReference type="PANTHER" id="PTHR30600:SF14">
    <property type="entry name" value="CYTOCHROME C PEROXIDASE"/>
    <property type="match status" value="1"/>
</dbReference>
<evidence type="ECO:0000256" key="10">
    <source>
        <dbReference type="SAM" id="MobiDB-lite"/>
    </source>
</evidence>
<dbReference type="GO" id="GO:0046872">
    <property type="term" value="F:metal ion binding"/>
    <property type="evidence" value="ECO:0007669"/>
    <property type="project" value="UniProtKB-KW"/>
</dbReference>
<comment type="cofactor">
    <cofactor evidence="8">
        <name>heme</name>
        <dbReference type="ChEBI" id="CHEBI:30413"/>
    </cofactor>
    <text evidence="8">Binds 2 heme groups.</text>
</comment>
<dbReference type="Proteomes" id="UP000440224">
    <property type="component" value="Unassembled WGS sequence"/>
</dbReference>
<evidence type="ECO:0000256" key="8">
    <source>
        <dbReference type="PIRSR" id="PIRSR000294-1"/>
    </source>
</evidence>
<gene>
    <name evidence="12" type="ORF">GF068_19745</name>
</gene>
<dbReference type="SUPFAM" id="SSF46626">
    <property type="entry name" value="Cytochrome c"/>
    <property type="match status" value="2"/>
</dbReference>
<evidence type="ECO:0000256" key="7">
    <source>
        <dbReference type="ARBA" id="ARBA00023004"/>
    </source>
</evidence>
<name>A0A6N7PTM2_9BACT</name>
<evidence type="ECO:0000256" key="5">
    <source>
        <dbReference type="ARBA" id="ARBA00022764"/>
    </source>
</evidence>
<feature type="binding site" description="covalent" evidence="8">
    <location>
        <position position="91"/>
    </location>
    <ligand>
        <name>heme c</name>
        <dbReference type="ChEBI" id="CHEBI:61717"/>
        <label>1</label>
    </ligand>
</feature>
<organism evidence="12 13">
    <name type="scientific">Polyangium spumosum</name>
    <dbReference type="NCBI Taxonomy" id="889282"/>
    <lineage>
        <taxon>Bacteria</taxon>
        <taxon>Pseudomonadati</taxon>
        <taxon>Myxococcota</taxon>
        <taxon>Polyangia</taxon>
        <taxon>Polyangiales</taxon>
        <taxon>Polyangiaceae</taxon>
        <taxon>Polyangium</taxon>
    </lineage>
</organism>
<protein>
    <submittedName>
        <fullName evidence="12">Di-heme enzyme</fullName>
    </submittedName>
</protein>
<keyword evidence="13" id="KW-1185">Reference proteome</keyword>
<comment type="subcellular location">
    <subcellularLocation>
        <location evidence="1">Periplasm</location>
    </subcellularLocation>
</comment>
<evidence type="ECO:0000256" key="4">
    <source>
        <dbReference type="ARBA" id="ARBA00022729"/>
    </source>
</evidence>
<dbReference type="PIRSF" id="PIRSF000294">
    <property type="entry name" value="Cytochrome-c_peroxidase"/>
    <property type="match status" value="1"/>
</dbReference>
<dbReference type="InterPro" id="IPR023929">
    <property type="entry name" value="MbnH-like"/>
</dbReference>
<dbReference type="Gene3D" id="1.10.760.10">
    <property type="entry name" value="Cytochrome c-like domain"/>
    <property type="match status" value="2"/>
</dbReference>
<keyword evidence="4" id="KW-0732">Signal</keyword>
<feature type="binding site" description="covalent" evidence="8">
    <location>
        <position position="245"/>
    </location>
    <ligand>
        <name>heme c</name>
        <dbReference type="ChEBI" id="CHEBI:61717"/>
        <label>2</label>
    </ligand>
</feature>
<keyword evidence="2 8" id="KW-0349">Heme</keyword>
<evidence type="ECO:0000313" key="13">
    <source>
        <dbReference type="Proteomes" id="UP000440224"/>
    </source>
</evidence>
<evidence type="ECO:0000256" key="2">
    <source>
        <dbReference type="ARBA" id="ARBA00022617"/>
    </source>
</evidence>
<feature type="binding site" description="covalent" evidence="8">
    <location>
        <position position="88"/>
    </location>
    <ligand>
        <name>heme c</name>
        <dbReference type="ChEBI" id="CHEBI:61717"/>
        <label>1</label>
    </ligand>
</feature>
<evidence type="ECO:0000256" key="1">
    <source>
        <dbReference type="ARBA" id="ARBA00004418"/>
    </source>
</evidence>
<proteinExistence type="predicted"/>
<dbReference type="NCBIfam" id="TIGR04039">
    <property type="entry name" value="MXAN_0977_Heme2"/>
    <property type="match status" value="1"/>
</dbReference>
<dbReference type="OrthoDB" id="9805202at2"/>
<feature type="binding site" description="axial binding residue" evidence="9">
    <location>
        <position position="92"/>
    </location>
    <ligand>
        <name>heme c</name>
        <dbReference type="ChEBI" id="CHEBI:61717"/>
        <label>1</label>
    </ligand>
    <ligandPart>
        <name>Fe</name>
        <dbReference type="ChEBI" id="CHEBI:18248"/>
    </ligandPart>
</feature>
<dbReference type="GO" id="GO:0042597">
    <property type="term" value="C:periplasmic space"/>
    <property type="evidence" value="ECO:0007669"/>
    <property type="project" value="UniProtKB-SubCell"/>
</dbReference>
<dbReference type="PANTHER" id="PTHR30600">
    <property type="entry name" value="CYTOCHROME C PEROXIDASE-RELATED"/>
    <property type="match status" value="1"/>
</dbReference>
<feature type="binding site" description="covalent" evidence="8">
    <location>
        <position position="242"/>
    </location>
    <ligand>
        <name>heme c</name>
        <dbReference type="ChEBI" id="CHEBI:61717"/>
        <label>2</label>
    </ligand>
</feature>
<comment type="caution">
    <text evidence="12">The sequence shown here is derived from an EMBL/GenBank/DDBJ whole genome shotgun (WGS) entry which is preliminary data.</text>
</comment>
<keyword evidence="6" id="KW-0560">Oxidoreductase</keyword>
<reference evidence="12 13" key="1">
    <citation type="submission" date="2019-10" db="EMBL/GenBank/DDBJ databases">
        <title>A soil myxobacterium in the family Polyangiaceae.</title>
        <authorList>
            <person name="Li Y."/>
            <person name="Wang J."/>
        </authorList>
    </citation>
    <scope>NUCLEOTIDE SEQUENCE [LARGE SCALE GENOMIC DNA]</scope>
    <source>
        <strain evidence="12 13">DSM 14734</strain>
    </source>
</reference>
<dbReference type="InterPro" id="IPR009056">
    <property type="entry name" value="Cyt_c-like_dom"/>
</dbReference>
<dbReference type="AlphaFoldDB" id="A0A6N7PTM2"/>
<evidence type="ECO:0000256" key="6">
    <source>
        <dbReference type="ARBA" id="ARBA00023002"/>
    </source>
</evidence>
<evidence type="ECO:0000256" key="3">
    <source>
        <dbReference type="ARBA" id="ARBA00022723"/>
    </source>
</evidence>
<feature type="domain" description="Cytochrome c" evidence="11">
    <location>
        <begin position="226"/>
        <end position="378"/>
    </location>
</feature>
<evidence type="ECO:0000313" key="12">
    <source>
        <dbReference type="EMBL" id="MRG94136.1"/>
    </source>
</evidence>
<accession>A0A6N7PTM2</accession>
<dbReference type="Pfam" id="PF03150">
    <property type="entry name" value="CCP_MauG"/>
    <property type="match status" value="1"/>
</dbReference>
<dbReference type="InterPro" id="IPR004852">
    <property type="entry name" value="Di-haem_cyt_c_peroxidsae"/>
</dbReference>
<dbReference type="EMBL" id="WJIE01000005">
    <property type="protein sequence ID" value="MRG94136.1"/>
    <property type="molecule type" value="Genomic_DNA"/>
</dbReference>
<dbReference type="GO" id="GO:0020037">
    <property type="term" value="F:heme binding"/>
    <property type="evidence" value="ECO:0007669"/>
    <property type="project" value="InterPro"/>
</dbReference>
<feature type="region of interest" description="Disordered" evidence="10">
    <location>
        <begin position="29"/>
        <end position="64"/>
    </location>
</feature>
<feature type="binding site" description="axial binding residue" evidence="9">
    <location>
        <position position="246"/>
    </location>
    <ligand>
        <name>heme c</name>
        <dbReference type="ChEBI" id="CHEBI:61717"/>
        <label>2</label>
    </ligand>
    <ligandPart>
        <name>Fe</name>
        <dbReference type="ChEBI" id="CHEBI:18248"/>
    </ligandPart>
</feature>
<dbReference type="RefSeq" id="WP_153820957.1">
    <property type="nucleotide sequence ID" value="NZ_WJIE01000005.1"/>
</dbReference>
<comment type="PTM">
    <text evidence="8">Binds 2 heme groups per subunit.</text>
</comment>
<evidence type="ECO:0000259" key="11">
    <source>
        <dbReference type="PROSITE" id="PS51007"/>
    </source>
</evidence>
<dbReference type="GO" id="GO:0009055">
    <property type="term" value="F:electron transfer activity"/>
    <property type="evidence" value="ECO:0007669"/>
    <property type="project" value="InterPro"/>
</dbReference>
<sequence length="401" mass="43267">MTNLTLSTAARGPIAVLLLFGSAAGCGGEGEGPLPPEPPAPAAWDFGLPAGYPKPKVPEENPMSADKVELGRRLFYDKRLSGNETQSCASCHEQKLAFTDGRPSGIGSTGEVHPRGSMSIVNVGYLSTLTWANPLMTELEEQALLPLFGETPVELGLAGKEDVLLERLRKEPIYEALFPKAFPGEADPVRISNVVRAIGAFQRTVISYRSAWDRHNYGGDAKALTDAQKRGKELFFSEKLECFHCHGGFNFSDSVEHDGSTFTETMFHNTGLYNLGGTGAYPEENRGVYEITGVSTDMGRFRAPTLRNITLTAPYMHDGSITTLSEVLDHYAAGGRTIADGPNAGVGSQNPYKSELISGFLLTEEEKADVIAFLEALTDEALLVDPRFSDPWTEDDAGGSP</sequence>
<keyword evidence="3 9" id="KW-0479">Metal-binding</keyword>